<feature type="non-terminal residue" evidence="1">
    <location>
        <position position="1"/>
    </location>
</feature>
<keyword evidence="2" id="KW-1185">Reference proteome</keyword>
<dbReference type="EMBL" id="JAWWNJ010000020">
    <property type="protein sequence ID" value="KAK7034801.1"/>
    <property type="molecule type" value="Genomic_DNA"/>
</dbReference>
<protein>
    <submittedName>
        <fullName evidence="1">Uncharacterized protein</fullName>
    </submittedName>
</protein>
<dbReference type="AlphaFoldDB" id="A0AAW0C6B8"/>
<dbReference type="GO" id="GO:0005634">
    <property type="term" value="C:nucleus"/>
    <property type="evidence" value="ECO:0007669"/>
    <property type="project" value="TreeGrafter"/>
</dbReference>
<comment type="caution">
    <text evidence="1">The sequence shown here is derived from an EMBL/GenBank/DDBJ whole genome shotgun (WGS) entry which is preliminary data.</text>
</comment>
<organism evidence="1 2">
    <name type="scientific">Favolaschia claudopus</name>
    <dbReference type="NCBI Taxonomy" id="2862362"/>
    <lineage>
        <taxon>Eukaryota</taxon>
        <taxon>Fungi</taxon>
        <taxon>Dikarya</taxon>
        <taxon>Basidiomycota</taxon>
        <taxon>Agaricomycotina</taxon>
        <taxon>Agaricomycetes</taxon>
        <taxon>Agaricomycetidae</taxon>
        <taxon>Agaricales</taxon>
        <taxon>Marasmiineae</taxon>
        <taxon>Mycenaceae</taxon>
        <taxon>Favolaschia</taxon>
    </lineage>
</organism>
<dbReference type="SUPFAM" id="SSF53098">
    <property type="entry name" value="Ribonuclease H-like"/>
    <property type="match status" value="1"/>
</dbReference>
<name>A0AAW0C6B8_9AGAR</name>
<sequence length="166" mass="19217">IRKLSFGIIHSTTILLPAWRSLCRKQKYKERLLPRDVRTRWNSTYDMLCFAAKYRPVIDAITSDKSYKLRKYELDDDEWKIIDDLIHVFKTATLYFSSDSTSTISNVISTMEVIDNILEARGDRKLDPAVVRAVSWGRKTLQKYYLKTSSSAIYPIALGNLLSTDL</sequence>
<gene>
    <name evidence="1" type="ORF">R3P38DRAFT_2518453</name>
</gene>
<dbReference type="GO" id="GO:0006357">
    <property type="term" value="P:regulation of transcription by RNA polymerase II"/>
    <property type="evidence" value="ECO:0007669"/>
    <property type="project" value="TreeGrafter"/>
</dbReference>
<evidence type="ECO:0000313" key="1">
    <source>
        <dbReference type="EMBL" id="KAK7034801.1"/>
    </source>
</evidence>
<dbReference type="InterPro" id="IPR052717">
    <property type="entry name" value="Vacuolar_transposase_reg"/>
</dbReference>
<evidence type="ECO:0000313" key="2">
    <source>
        <dbReference type="Proteomes" id="UP001362999"/>
    </source>
</evidence>
<dbReference type="PANTHER" id="PTHR46169">
    <property type="entry name" value="DNA REPLICATION-RELATED ELEMENT FACTOR, ISOFORM A"/>
    <property type="match status" value="1"/>
</dbReference>
<proteinExistence type="predicted"/>
<accession>A0AAW0C6B8</accession>
<dbReference type="PANTHER" id="PTHR46169:SF15">
    <property type="entry name" value="INNER CENTROMERE PROTEIN A-LIKE ISOFORM X1-RELATED"/>
    <property type="match status" value="1"/>
</dbReference>
<dbReference type="Proteomes" id="UP001362999">
    <property type="component" value="Unassembled WGS sequence"/>
</dbReference>
<dbReference type="InterPro" id="IPR012337">
    <property type="entry name" value="RNaseH-like_sf"/>
</dbReference>
<reference evidence="1 2" key="1">
    <citation type="journal article" date="2024" name="J Genomics">
        <title>Draft genome sequencing and assembly of Favolaschia claudopus CIRM-BRFM 2984 isolated from oak limbs.</title>
        <authorList>
            <person name="Navarro D."/>
            <person name="Drula E."/>
            <person name="Chaduli D."/>
            <person name="Cazenave R."/>
            <person name="Ahrendt S."/>
            <person name="Wang J."/>
            <person name="Lipzen A."/>
            <person name="Daum C."/>
            <person name="Barry K."/>
            <person name="Grigoriev I.V."/>
            <person name="Favel A."/>
            <person name="Rosso M.N."/>
            <person name="Martin F."/>
        </authorList>
    </citation>
    <scope>NUCLEOTIDE SEQUENCE [LARGE SCALE GENOMIC DNA]</scope>
    <source>
        <strain evidence="1 2">CIRM-BRFM 2984</strain>
    </source>
</reference>